<evidence type="ECO:0000256" key="1">
    <source>
        <dbReference type="SAM" id="MobiDB-lite"/>
    </source>
</evidence>
<feature type="compositionally biased region" description="Acidic residues" evidence="1">
    <location>
        <begin position="160"/>
        <end position="172"/>
    </location>
</feature>
<keyword evidence="2" id="KW-1185">Reference proteome</keyword>
<name>A0A915E7T7_9BILA</name>
<sequence>MQACGEETTLKNAARHFHTFHKEYEENRAQPKLNFPLSTPNPSRAAISEDNGEENHCSGQGVFGPSHNFRRHLHRLRYEEMLPWIDGPSLRHPDYNNAHFRPGSDRHGGNTRKPGDHSFIGKFGIDKTNIWEYVTDGEGNMTVDSRRLAQDAHQEAQMQGDEDVSAVEDSEDETKPSSTTMKFPPAGCLAISFASCSKSHDLHCPHAYELLEGRVREERFPMAELKTRVFSIVSASTAPPRPPGCCSIAADLECLFLILLDGTTSTTHTPHLLHMVDIVEEVNALMRDALVLLTPFHKFTLRLQTQGTPTISLVLPGLNGILNGLEVTTVLPTECADLKRPSALVSKTS</sequence>
<dbReference type="AlphaFoldDB" id="A0A915E7T7"/>
<dbReference type="Proteomes" id="UP000887574">
    <property type="component" value="Unplaced"/>
</dbReference>
<feature type="compositionally biased region" description="Basic and acidic residues" evidence="1">
    <location>
        <begin position="102"/>
        <end position="116"/>
    </location>
</feature>
<accession>A0A915E7T7</accession>
<proteinExistence type="predicted"/>
<reference evidence="3" key="1">
    <citation type="submission" date="2022-11" db="UniProtKB">
        <authorList>
            <consortium name="WormBaseParasite"/>
        </authorList>
    </citation>
    <scope>IDENTIFICATION</scope>
</reference>
<protein>
    <submittedName>
        <fullName evidence="3">Uncharacterized protein</fullName>
    </submittedName>
</protein>
<feature type="region of interest" description="Disordered" evidence="1">
    <location>
        <begin position="100"/>
        <end position="119"/>
    </location>
</feature>
<feature type="region of interest" description="Disordered" evidence="1">
    <location>
        <begin position="25"/>
        <end position="62"/>
    </location>
</feature>
<evidence type="ECO:0000313" key="2">
    <source>
        <dbReference type="Proteomes" id="UP000887574"/>
    </source>
</evidence>
<organism evidence="2 3">
    <name type="scientific">Ditylenchus dipsaci</name>
    <dbReference type="NCBI Taxonomy" id="166011"/>
    <lineage>
        <taxon>Eukaryota</taxon>
        <taxon>Metazoa</taxon>
        <taxon>Ecdysozoa</taxon>
        <taxon>Nematoda</taxon>
        <taxon>Chromadorea</taxon>
        <taxon>Rhabditida</taxon>
        <taxon>Tylenchina</taxon>
        <taxon>Tylenchomorpha</taxon>
        <taxon>Sphaerularioidea</taxon>
        <taxon>Anguinidae</taxon>
        <taxon>Anguininae</taxon>
        <taxon>Ditylenchus</taxon>
    </lineage>
</organism>
<evidence type="ECO:0000313" key="3">
    <source>
        <dbReference type="WBParaSite" id="jg3257"/>
    </source>
</evidence>
<dbReference type="WBParaSite" id="jg3257">
    <property type="protein sequence ID" value="jg3257"/>
    <property type="gene ID" value="jg3257"/>
</dbReference>
<feature type="region of interest" description="Disordered" evidence="1">
    <location>
        <begin position="149"/>
        <end position="181"/>
    </location>
</feature>